<dbReference type="Pfam" id="PF13487">
    <property type="entry name" value="HD_5"/>
    <property type="match status" value="1"/>
</dbReference>
<dbReference type="EMBL" id="CP018799">
    <property type="protein sequence ID" value="ATX78575.1"/>
    <property type="molecule type" value="Genomic_DNA"/>
</dbReference>
<protein>
    <submittedName>
        <fullName evidence="5">HD-GYP domain, c-di-GMP phosphodiesterase class II (Or its inactivated variant)</fullName>
    </submittedName>
</protein>
<dbReference type="PANTHER" id="PTHR45228">
    <property type="entry name" value="CYCLIC DI-GMP PHOSPHODIESTERASE TM_0186-RELATED"/>
    <property type="match status" value="1"/>
</dbReference>
<dbReference type="InterPro" id="IPR029016">
    <property type="entry name" value="GAF-like_dom_sf"/>
</dbReference>
<dbReference type="OrthoDB" id="5291169at2"/>
<evidence type="ECO:0000259" key="2">
    <source>
        <dbReference type="PROSITE" id="PS50110"/>
    </source>
</evidence>
<feature type="domain" description="Response regulatory" evidence="2">
    <location>
        <begin position="3"/>
        <end position="119"/>
    </location>
</feature>
<dbReference type="Gene3D" id="3.30.450.40">
    <property type="match status" value="1"/>
</dbReference>
<reference evidence="5 6" key="1">
    <citation type="submission" date="2016-12" db="EMBL/GenBank/DDBJ databases">
        <title>Isolation and genomic insights into novel planktonic Zetaproteobacteria from stratified waters of the Chesapeake Bay.</title>
        <authorList>
            <person name="McAllister S.M."/>
            <person name="Kato S."/>
            <person name="Chan C.S."/>
            <person name="Chiu B.K."/>
            <person name="Field E.K."/>
        </authorList>
    </citation>
    <scope>NUCLEOTIDE SEQUENCE [LARGE SCALE GENOMIC DNA]</scope>
    <source>
        <strain evidence="5 6">CP-5</strain>
    </source>
</reference>
<dbReference type="Proteomes" id="UP000231701">
    <property type="component" value="Chromosome"/>
</dbReference>
<dbReference type="SUPFAM" id="SSF55781">
    <property type="entry name" value="GAF domain-like"/>
    <property type="match status" value="1"/>
</dbReference>
<dbReference type="InterPro" id="IPR003607">
    <property type="entry name" value="HD/PDEase_dom"/>
</dbReference>
<feature type="domain" description="HD-GYP" evidence="4">
    <location>
        <begin position="322"/>
        <end position="517"/>
    </location>
</feature>
<dbReference type="GO" id="GO:0008081">
    <property type="term" value="F:phosphoric diester hydrolase activity"/>
    <property type="evidence" value="ECO:0007669"/>
    <property type="project" value="UniProtKB-ARBA"/>
</dbReference>
<feature type="domain" description="HD" evidence="3">
    <location>
        <begin position="344"/>
        <end position="466"/>
    </location>
</feature>
<name>A0A2K8KUX4_MARES</name>
<evidence type="ECO:0000313" key="6">
    <source>
        <dbReference type="Proteomes" id="UP000231701"/>
    </source>
</evidence>
<dbReference type="PANTHER" id="PTHR45228:SF4">
    <property type="entry name" value="LIPOPROTEIN"/>
    <property type="match status" value="1"/>
</dbReference>
<dbReference type="Gene3D" id="1.10.3210.10">
    <property type="entry name" value="Hypothetical protein af1432"/>
    <property type="match status" value="1"/>
</dbReference>
<dbReference type="PROSITE" id="PS51831">
    <property type="entry name" value="HD"/>
    <property type="match status" value="1"/>
</dbReference>
<dbReference type="InterPro" id="IPR037522">
    <property type="entry name" value="HD_GYP_dom"/>
</dbReference>
<organism evidence="5 6">
    <name type="scientific">Mariprofundus aestuarium</name>
    <dbReference type="NCBI Taxonomy" id="1921086"/>
    <lineage>
        <taxon>Bacteria</taxon>
        <taxon>Pseudomonadati</taxon>
        <taxon>Pseudomonadota</taxon>
        <taxon>Candidatius Mariprofundia</taxon>
        <taxon>Mariprofundales</taxon>
        <taxon>Mariprofundaceae</taxon>
        <taxon>Mariprofundus</taxon>
    </lineage>
</organism>
<accession>A0A2K8KUX4</accession>
<dbReference type="PROSITE" id="PS50110">
    <property type="entry name" value="RESPONSE_REGULATORY"/>
    <property type="match status" value="1"/>
</dbReference>
<keyword evidence="1" id="KW-0597">Phosphoprotein</keyword>
<dbReference type="RefSeq" id="WP_100276571.1">
    <property type="nucleotide sequence ID" value="NZ_CP018799.1"/>
</dbReference>
<evidence type="ECO:0000256" key="1">
    <source>
        <dbReference type="PROSITE-ProRule" id="PRU00169"/>
    </source>
</evidence>
<dbReference type="InterPro" id="IPR052020">
    <property type="entry name" value="Cyclic_di-GMP/3'3'-cGAMP_PDE"/>
</dbReference>
<dbReference type="GO" id="GO:0000160">
    <property type="term" value="P:phosphorelay signal transduction system"/>
    <property type="evidence" value="ECO:0007669"/>
    <property type="project" value="InterPro"/>
</dbReference>
<dbReference type="InterPro" id="IPR006674">
    <property type="entry name" value="HD_domain"/>
</dbReference>
<proteinExistence type="predicted"/>
<evidence type="ECO:0000313" key="5">
    <source>
        <dbReference type="EMBL" id="ATX78575.1"/>
    </source>
</evidence>
<feature type="modified residue" description="4-aspartylphosphate" evidence="1">
    <location>
        <position position="54"/>
    </location>
</feature>
<dbReference type="InterPro" id="IPR001789">
    <property type="entry name" value="Sig_transdc_resp-reg_receiver"/>
</dbReference>
<dbReference type="KEGG" id="maes:Ga0123461_0122"/>
<gene>
    <name evidence="5" type="ORF">Ga0123461_0122</name>
</gene>
<dbReference type="Pfam" id="PF00072">
    <property type="entry name" value="Response_reg"/>
    <property type="match status" value="1"/>
</dbReference>
<dbReference type="Gene3D" id="3.40.50.2300">
    <property type="match status" value="1"/>
</dbReference>
<evidence type="ECO:0000259" key="3">
    <source>
        <dbReference type="PROSITE" id="PS51831"/>
    </source>
</evidence>
<dbReference type="AlphaFoldDB" id="A0A2K8KUX4"/>
<dbReference type="SUPFAM" id="SSF52172">
    <property type="entry name" value="CheY-like"/>
    <property type="match status" value="1"/>
</dbReference>
<sequence length="523" mass="57941">MQNIILLEDQAMVRNVIVETIDDFSDRIHITCADSVKAGRELFESQPWDGMIADLTLGDGESLELISELRERNIDIPIILASGFLSPEKLQEAEKLGIGHILHKPFHPAALLDCVEKAFLSSGAVPHVPQPKSPTQEETVEAPHPMHGHLLPELFAMDRHLGLLFRLLNDIPKHKEVAKICSSSLTLAMDIVRAHSGFLALYQRDAKKLVLATHNGLEEAGMPWNIAVNCKLDSTPFEPLLEGREDYIQSVVDSGLSYSCWPGVDAHSYIAIPIRLEQRAMGVICLMDYREASLSEQHKNTLGLLVAHLDTLLDNRAVHAALQDSMKETLITLASLLEARDRYTKDHSSRVSKMSVIFAAKLGLDQEAIDLIQTGGLLHDLGKVGIPDSILLKEGRFTDQEFARMKAHPAIGDTILKNLDGLGRERQMVRHHHERMDGSGYPDKLKGEEIPLAARIVCVADAIDAMTSHRVYRTAQPLSFCIEQLRLNSGTQFDSAVVEVAIEAIEEGLIETQATSQMEQISK</sequence>
<dbReference type="SUPFAM" id="SSF109604">
    <property type="entry name" value="HD-domain/PDEase-like"/>
    <property type="match status" value="1"/>
</dbReference>
<dbReference type="InterPro" id="IPR011006">
    <property type="entry name" value="CheY-like_superfamily"/>
</dbReference>
<dbReference type="SMART" id="SM00471">
    <property type="entry name" value="HDc"/>
    <property type="match status" value="1"/>
</dbReference>
<dbReference type="PROSITE" id="PS51832">
    <property type="entry name" value="HD_GYP"/>
    <property type="match status" value="1"/>
</dbReference>
<dbReference type="SMART" id="SM00448">
    <property type="entry name" value="REC"/>
    <property type="match status" value="1"/>
</dbReference>
<dbReference type="CDD" id="cd00077">
    <property type="entry name" value="HDc"/>
    <property type="match status" value="1"/>
</dbReference>
<evidence type="ECO:0000259" key="4">
    <source>
        <dbReference type="PROSITE" id="PS51832"/>
    </source>
</evidence>
<dbReference type="CDD" id="cd00156">
    <property type="entry name" value="REC"/>
    <property type="match status" value="1"/>
</dbReference>
<keyword evidence="6" id="KW-1185">Reference proteome</keyword>